<dbReference type="Proteomes" id="UP001321475">
    <property type="component" value="Chromosome"/>
</dbReference>
<name>A0ABM8G5K1_9CELL</name>
<evidence type="ECO:0000259" key="1">
    <source>
        <dbReference type="Pfam" id="PF13460"/>
    </source>
</evidence>
<dbReference type="Gene3D" id="3.40.50.720">
    <property type="entry name" value="NAD(P)-binding Rossmann-like Domain"/>
    <property type="match status" value="1"/>
</dbReference>
<accession>A0ABM8G5K1</accession>
<proteinExistence type="predicted"/>
<evidence type="ECO:0000313" key="2">
    <source>
        <dbReference type="EMBL" id="BDZ43359.1"/>
    </source>
</evidence>
<protein>
    <submittedName>
        <fullName evidence="2">NADH-flavin reductase</fullName>
    </submittedName>
</protein>
<reference evidence="3" key="1">
    <citation type="journal article" date="2019" name="Int. J. Syst. Evol. Microbiol.">
        <title>The Global Catalogue of Microorganisms (GCM) 10K type strain sequencing project: providing services to taxonomists for standard genome sequencing and annotation.</title>
        <authorList>
            <consortium name="The Broad Institute Genomics Platform"/>
            <consortium name="The Broad Institute Genome Sequencing Center for Infectious Disease"/>
            <person name="Wu L."/>
            <person name="Ma J."/>
        </authorList>
    </citation>
    <scope>NUCLEOTIDE SEQUENCE [LARGE SCALE GENOMIC DNA]</scope>
    <source>
        <strain evidence="3">NBRC 108565</strain>
    </source>
</reference>
<dbReference type="Pfam" id="PF13460">
    <property type="entry name" value="NAD_binding_10"/>
    <property type="match status" value="1"/>
</dbReference>
<organism evidence="2 3">
    <name type="scientific">Paraoerskovia sediminicola</name>
    <dbReference type="NCBI Taxonomy" id="1138587"/>
    <lineage>
        <taxon>Bacteria</taxon>
        <taxon>Bacillati</taxon>
        <taxon>Actinomycetota</taxon>
        <taxon>Actinomycetes</taxon>
        <taxon>Micrococcales</taxon>
        <taxon>Cellulomonadaceae</taxon>
        <taxon>Paraoerskovia</taxon>
    </lineage>
</organism>
<dbReference type="InterPro" id="IPR051606">
    <property type="entry name" value="Polyketide_Oxido-like"/>
</dbReference>
<evidence type="ECO:0000313" key="3">
    <source>
        <dbReference type="Proteomes" id="UP001321475"/>
    </source>
</evidence>
<dbReference type="InterPro" id="IPR036291">
    <property type="entry name" value="NAD(P)-bd_dom_sf"/>
</dbReference>
<feature type="domain" description="NAD(P)-binding" evidence="1">
    <location>
        <begin position="7"/>
        <end position="198"/>
    </location>
</feature>
<keyword evidence="3" id="KW-1185">Reference proteome</keyword>
<dbReference type="RefSeq" id="WP_286217622.1">
    <property type="nucleotide sequence ID" value="NZ_AP027729.1"/>
</dbReference>
<gene>
    <name evidence="2" type="ORF">GCM10025865_26580</name>
</gene>
<dbReference type="EMBL" id="AP027729">
    <property type="protein sequence ID" value="BDZ43359.1"/>
    <property type="molecule type" value="Genomic_DNA"/>
</dbReference>
<dbReference type="InterPro" id="IPR016040">
    <property type="entry name" value="NAD(P)-bd_dom"/>
</dbReference>
<dbReference type="PANTHER" id="PTHR43355:SF2">
    <property type="entry name" value="FLAVIN REDUCTASE (NADPH)"/>
    <property type="match status" value="1"/>
</dbReference>
<dbReference type="SUPFAM" id="SSF51735">
    <property type="entry name" value="NAD(P)-binding Rossmann-fold domains"/>
    <property type="match status" value="1"/>
</dbReference>
<dbReference type="PANTHER" id="PTHR43355">
    <property type="entry name" value="FLAVIN REDUCTASE (NADPH)"/>
    <property type="match status" value="1"/>
</dbReference>
<sequence>MKLALIGSTGRTGRHTLAAALDRGHDVTALVRDPAKIPAEARDRVRVVVGDSTDRTTLADLLQGAEAVVSALGPTDKQPDLHTRTARELVGLMTATGPRRFVGVSGAGIDVPGDLKAPKDKAISWLIRTLGGDVVKDKPAEHAVWAASSLDWTLVRPPRLVDGTRSTAPLEHDAHRSTRSTSITRADLGAFLVDVVEQDLYPRTAPFVATPRR</sequence>